<evidence type="ECO:0000313" key="2">
    <source>
        <dbReference type="EMBL" id="AUB31998.1"/>
    </source>
</evidence>
<dbReference type="OrthoDB" id="9780724at2"/>
<dbReference type="Pfam" id="PF00078">
    <property type="entry name" value="RVT_1"/>
    <property type="match status" value="1"/>
</dbReference>
<name>A0A2K8SFH1_9MOLU</name>
<evidence type="ECO:0000313" key="3">
    <source>
        <dbReference type="Proteomes" id="UP000231823"/>
    </source>
</evidence>
<reference evidence="2 3" key="1">
    <citation type="submission" date="2017-12" db="EMBL/GenBank/DDBJ databases">
        <title>Complete genome sequence of Spiroplasma floricola 23-6 (ATCC 29989).</title>
        <authorList>
            <person name="Tsai Y.-M."/>
            <person name="Wu P.-S."/>
            <person name="Lo W.-S."/>
            <person name="Kuo C.-H."/>
        </authorList>
    </citation>
    <scope>NUCLEOTIDE SEQUENCE [LARGE SCALE GENOMIC DNA]</scope>
    <source>
        <strain evidence="2 3">23-6</strain>
    </source>
</reference>
<dbReference type="InterPro" id="IPR000477">
    <property type="entry name" value="RT_dom"/>
</dbReference>
<dbReference type="RefSeq" id="WP_100916952.1">
    <property type="nucleotide sequence ID" value="NZ_CP025057.1"/>
</dbReference>
<dbReference type="CDD" id="cd01646">
    <property type="entry name" value="RT_Bac_retron_I"/>
    <property type="match status" value="1"/>
</dbReference>
<evidence type="ECO:0000259" key="1">
    <source>
        <dbReference type="PROSITE" id="PS50878"/>
    </source>
</evidence>
<dbReference type="PROSITE" id="PS50878">
    <property type="entry name" value="RT_POL"/>
    <property type="match status" value="1"/>
</dbReference>
<gene>
    <name evidence="2" type="ORF">SFLOR_v1c09500</name>
</gene>
<protein>
    <recommendedName>
        <fullName evidence="1">Reverse transcriptase domain-containing protein</fullName>
    </recommendedName>
</protein>
<dbReference type="EMBL" id="CP025057">
    <property type="protein sequence ID" value="AUB31998.1"/>
    <property type="molecule type" value="Genomic_DNA"/>
</dbReference>
<feature type="domain" description="Reverse transcriptase" evidence="1">
    <location>
        <begin position="79"/>
        <end position="352"/>
    </location>
</feature>
<organism evidence="2 3">
    <name type="scientific">Spiroplasma floricola 23-6</name>
    <dbReference type="NCBI Taxonomy" id="1336749"/>
    <lineage>
        <taxon>Bacteria</taxon>
        <taxon>Bacillati</taxon>
        <taxon>Mycoplasmatota</taxon>
        <taxon>Mollicutes</taxon>
        <taxon>Entomoplasmatales</taxon>
        <taxon>Spiroplasmataceae</taxon>
        <taxon>Spiroplasma</taxon>
    </lineage>
</organism>
<accession>A0A2K8SFH1</accession>
<dbReference type="AlphaFoldDB" id="A0A2K8SFH1"/>
<keyword evidence="3" id="KW-1185">Reference proteome</keyword>
<dbReference type="KEGG" id="sfz:SFLOR_v1c09500"/>
<sequence length="588" mass="70094">MDIKKILKQVENDEINEKELDVFFESGFFRELPPCFFKKNNKELFIKTINFFINSNDENYSKLKNDKNCSGFLNFLKKKNEYIGGKIPKGTEPTVFYISKNNGEERKISIPNFLSFFISIIFLLEYKEEIFKIISSNKENLQKVIEMGKISKIEYLQDSYDISFDIIENEEDRKTYIDNNKIKNTFNKNKLLKYNKMIGVLKILKLDIKEFYNSVYTHIFGQPAFLNFLKENLKIKESRLNSFTSSLESIVQIQNENQTDKLITGPYSSNIFSELLLAFISNELKHENEISFLHYKDDFEFYSNNENELKLIKSKFKEIISKINLRINDQKTKILNFYDDFDTQTTFFNLILDKIKNKYLNLNLAFELISSLNSLENQKIKYCVIRFKNYIKELNEKEIKIDQEVVECLFSYFVNLLILKSNLSSVLYEILYFLIKNNTDNNVVSYYQSKIENLILSVENYDDISSIYLYSILIKLKQNPNQLIEMFVKTKMKINIFSLAICTNYLSIEYNQISEQNLLILENFFESFLEKQKVYKNIWYTKYFYFLIELKKFNFNNNKTFCENILKTNDPFIEFVSKDIDFININNL</sequence>
<proteinExistence type="predicted"/>
<dbReference type="Proteomes" id="UP000231823">
    <property type="component" value="Chromosome"/>
</dbReference>